<name>A0A2P2NN25_RHIMU</name>
<organism evidence="1">
    <name type="scientific">Rhizophora mucronata</name>
    <name type="common">Asiatic mangrove</name>
    <dbReference type="NCBI Taxonomy" id="61149"/>
    <lineage>
        <taxon>Eukaryota</taxon>
        <taxon>Viridiplantae</taxon>
        <taxon>Streptophyta</taxon>
        <taxon>Embryophyta</taxon>
        <taxon>Tracheophyta</taxon>
        <taxon>Spermatophyta</taxon>
        <taxon>Magnoliopsida</taxon>
        <taxon>eudicotyledons</taxon>
        <taxon>Gunneridae</taxon>
        <taxon>Pentapetalae</taxon>
        <taxon>rosids</taxon>
        <taxon>fabids</taxon>
        <taxon>Malpighiales</taxon>
        <taxon>Rhizophoraceae</taxon>
        <taxon>Rhizophora</taxon>
    </lineage>
</organism>
<dbReference type="AlphaFoldDB" id="A0A2P2NN25"/>
<reference evidence="1" key="1">
    <citation type="submission" date="2018-02" db="EMBL/GenBank/DDBJ databases">
        <title>Rhizophora mucronata_Transcriptome.</title>
        <authorList>
            <person name="Meera S.P."/>
            <person name="Sreeshan A."/>
            <person name="Augustine A."/>
        </authorList>
    </citation>
    <scope>NUCLEOTIDE SEQUENCE</scope>
    <source>
        <tissue evidence="1">Leaf</tissue>
    </source>
</reference>
<protein>
    <submittedName>
        <fullName evidence="1">Uncharacterized protein</fullName>
    </submittedName>
</protein>
<accession>A0A2P2NN25</accession>
<evidence type="ECO:0000313" key="1">
    <source>
        <dbReference type="EMBL" id="MBX43871.1"/>
    </source>
</evidence>
<proteinExistence type="predicted"/>
<sequence>MICLDHGRIMEPYILHAREKEKNRKKKTKIKSLLLNGH</sequence>
<dbReference type="EMBL" id="GGEC01063387">
    <property type="protein sequence ID" value="MBX43871.1"/>
    <property type="molecule type" value="Transcribed_RNA"/>
</dbReference>